<dbReference type="EMBL" id="FJ822135">
    <property type="protein sequence ID" value="ACO36934.1"/>
    <property type="molecule type" value="Genomic_DNA"/>
</dbReference>
<gene>
    <name evidence="1" type="ORF">lb338_phage_13</name>
</gene>
<dbReference type="Proteomes" id="UP000001878">
    <property type="component" value="Segment"/>
</dbReference>
<protein>
    <submittedName>
        <fullName evidence="1">Uncharacterized protein</fullName>
    </submittedName>
</protein>
<name>C1KFC3_9CAUD</name>
<accession>C1KFC3</accession>
<sequence length="102" mass="11382">MKLFNRKQVITLAFNTDQKANRLTEEQRFDLMKKVSQVFGGGSLVENTGSYLMDDGEAAIEYSYTLTLIGTKKAAAKSFAQSLAKENGQESYLLNEKLVYTA</sequence>
<dbReference type="KEGG" id="vg:7750868"/>
<dbReference type="GeneID" id="7750868"/>
<evidence type="ECO:0000313" key="1">
    <source>
        <dbReference type="EMBL" id="ACO36934.1"/>
    </source>
</evidence>
<dbReference type="RefSeq" id="YP_002790692.1">
    <property type="nucleotide sequence ID" value="NC_012530.1"/>
</dbReference>
<evidence type="ECO:0000313" key="2">
    <source>
        <dbReference type="Proteomes" id="UP000001878"/>
    </source>
</evidence>
<organism evidence="1 2">
    <name type="scientific">Lactobacillus phage Lb338-1</name>
    <dbReference type="NCBI Taxonomy" id="2892342"/>
    <lineage>
        <taxon>Viruses</taxon>
        <taxon>Duplodnaviria</taxon>
        <taxon>Heunggongvirae</taxon>
        <taxon>Uroviricota</taxon>
        <taxon>Caudoviricetes</taxon>
        <taxon>Herelleviridae</taxon>
        <taxon>Mooreparkvirus</taxon>
        <taxon>Mooreparkvirus Lb3381</taxon>
    </lineage>
</organism>
<reference evidence="1 2" key="1">
    <citation type="journal article" date="2009" name="Gene">
        <title>Genome of a virulent bacteriophage Lb338-1 that lyses the probiotic Lactobacillus paracasei cheese strain.</title>
        <authorList>
            <person name="Alemayehu D."/>
            <person name="Ross R.P."/>
            <person name="O'Sullivan O."/>
            <person name="Coffey A."/>
            <person name="Stanton C."/>
            <person name="Fitzgerald G.F."/>
            <person name="McAuliffe O."/>
        </authorList>
    </citation>
    <scope>NUCLEOTIDE SEQUENCE [LARGE SCALE GENOMIC DNA]</scope>
    <source>
        <strain evidence="1">Lb338-1</strain>
    </source>
</reference>
<proteinExistence type="predicted"/>
<keyword evidence="2" id="KW-1185">Reference proteome</keyword>